<dbReference type="PROSITE" id="PS51257">
    <property type="entry name" value="PROKAR_LIPOPROTEIN"/>
    <property type="match status" value="1"/>
</dbReference>
<dbReference type="Gene3D" id="3.40.50.720">
    <property type="entry name" value="NAD(P)-binding Rossmann-like Domain"/>
    <property type="match status" value="1"/>
</dbReference>
<evidence type="ECO:0000313" key="6">
    <source>
        <dbReference type="Proteomes" id="UP000605099"/>
    </source>
</evidence>
<dbReference type="EMBL" id="BMLK01000039">
    <property type="protein sequence ID" value="GGN61679.1"/>
    <property type="molecule type" value="Genomic_DNA"/>
</dbReference>
<reference evidence="6" key="1">
    <citation type="journal article" date="2019" name="Int. J. Syst. Evol. Microbiol.">
        <title>The Global Catalogue of Microorganisms (GCM) 10K type strain sequencing project: providing services to taxonomists for standard genome sequencing and annotation.</title>
        <authorList>
            <consortium name="The Broad Institute Genomics Platform"/>
            <consortium name="The Broad Institute Genome Sequencing Center for Infectious Disease"/>
            <person name="Wu L."/>
            <person name="Ma J."/>
        </authorList>
    </citation>
    <scope>NUCLEOTIDE SEQUENCE [LARGE SCALE GENOMIC DNA]</scope>
    <source>
        <strain evidence="6">CGMCC 1.6784</strain>
    </source>
</reference>
<evidence type="ECO:0000259" key="4">
    <source>
        <dbReference type="SMART" id="SM00822"/>
    </source>
</evidence>
<dbReference type="SUPFAM" id="SSF51735">
    <property type="entry name" value="NAD(P)-binding Rossmann-fold domains"/>
    <property type="match status" value="1"/>
</dbReference>
<evidence type="ECO:0000256" key="1">
    <source>
        <dbReference type="ARBA" id="ARBA00006484"/>
    </source>
</evidence>
<dbReference type="PANTHER" id="PTHR44196:SF2">
    <property type="entry name" value="SHORT-CHAIN DEHYDROGENASE-RELATED"/>
    <property type="match status" value="1"/>
</dbReference>
<dbReference type="Pfam" id="PF00106">
    <property type="entry name" value="adh_short"/>
    <property type="match status" value="1"/>
</dbReference>
<protein>
    <submittedName>
        <fullName evidence="5">Oxidoreductase</fullName>
    </submittedName>
</protein>
<dbReference type="PANTHER" id="PTHR44196">
    <property type="entry name" value="DEHYDROGENASE/REDUCTASE SDR FAMILY MEMBER 7B"/>
    <property type="match status" value="1"/>
</dbReference>
<name>A0ABQ2K0E7_9SPHN</name>
<comment type="caution">
    <text evidence="5">The sequence shown here is derived from an EMBL/GenBank/DDBJ whole genome shotgun (WGS) entry which is preliminary data.</text>
</comment>
<dbReference type="PIRSF" id="PIRSF000126">
    <property type="entry name" value="11-beta-HSD1"/>
    <property type="match status" value="1"/>
</dbReference>
<evidence type="ECO:0000313" key="5">
    <source>
        <dbReference type="EMBL" id="GGN61679.1"/>
    </source>
</evidence>
<dbReference type="Proteomes" id="UP000605099">
    <property type="component" value="Unassembled WGS sequence"/>
</dbReference>
<organism evidence="5 6">
    <name type="scientific">Novosphingobium indicum</name>
    <dbReference type="NCBI Taxonomy" id="462949"/>
    <lineage>
        <taxon>Bacteria</taxon>
        <taxon>Pseudomonadati</taxon>
        <taxon>Pseudomonadota</taxon>
        <taxon>Alphaproteobacteria</taxon>
        <taxon>Sphingomonadales</taxon>
        <taxon>Sphingomonadaceae</taxon>
        <taxon>Novosphingobium</taxon>
    </lineage>
</organism>
<dbReference type="SMART" id="SM00822">
    <property type="entry name" value="PKS_KR"/>
    <property type="match status" value="1"/>
</dbReference>
<evidence type="ECO:0000256" key="3">
    <source>
        <dbReference type="RuleBase" id="RU000363"/>
    </source>
</evidence>
<proteinExistence type="inferred from homology"/>
<dbReference type="RefSeq" id="WP_188823483.1">
    <property type="nucleotide sequence ID" value="NZ_BMLK01000039.1"/>
</dbReference>
<keyword evidence="6" id="KW-1185">Reference proteome</keyword>
<dbReference type="PRINTS" id="PR00080">
    <property type="entry name" value="SDRFAMILY"/>
</dbReference>
<accession>A0ABQ2K0E7</accession>
<dbReference type="InterPro" id="IPR002347">
    <property type="entry name" value="SDR_fam"/>
</dbReference>
<dbReference type="PRINTS" id="PR00081">
    <property type="entry name" value="GDHRDH"/>
</dbReference>
<gene>
    <name evidence="5" type="ORF">GCM10011349_44550</name>
</gene>
<comment type="similarity">
    <text evidence="1 3">Belongs to the short-chain dehydrogenases/reductases (SDR) family.</text>
</comment>
<sequence length="265" mass="27339">MKGAVLVTGASSGIGAAYACQLARRGCDLVLVARRVCELERVAEQVCALGRKAEVIGADLADPDSLERVEARLRRGVDGLVNNAGFGNLSPFGQSDLDLLSSMIAVNVTAVVRLTHAALPGMLARKEGAIVNVGSGVVYRPIPDYATYIATKAFVTEFTAALALDHGGSGVRFHLAVPGVTRTEFSSIAAGVSLEGVRSTSVMEADAFVEAALAGFDQGEAVTIPALDDPALHDALIAARKAVGRHVTASQPAKRYGVGTAGDPD</sequence>
<keyword evidence="2" id="KW-0560">Oxidoreductase</keyword>
<dbReference type="InterPro" id="IPR057326">
    <property type="entry name" value="KR_dom"/>
</dbReference>
<feature type="domain" description="Ketoreductase" evidence="4">
    <location>
        <begin position="3"/>
        <end position="181"/>
    </location>
</feature>
<dbReference type="InterPro" id="IPR036291">
    <property type="entry name" value="NAD(P)-bd_dom_sf"/>
</dbReference>
<evidence type="ECO:0000256" key="2">
    <source>
        <dbReference type="ARBA" id="ARBA00023002"/>
    </source>
</evidence>